<evidence type="ECO:0000313" key="2">
    <source>
        <dbReference type="EMBL" id="BDU69751.1"/>
    </source>
</evidence>
<feature type="transmembrane region" description="Helical" evidence="1">
    <location>
        <begin position="204"/>
        <end position="222"/>
    </location>
</feature>
<proteinExistence type="predicted"/>
<reference evidence="3" key="1">
    <citation type="journal article" date="2023" name="Int. J. Syst. Evol. Microbiol.">
        <title>Mesoterricola silvestris gen. nov., sp. nov., Mesoterricola sediminis sp. nov., Geothrix oryzae sp. nov., Geothrix edaphica sp. nov., Geothrix rubra sp. nov., and Geothrix limicola sp. nov., six novel members of Acidobacteriota isolated from soils.</title>
        <authorList>
            <person name="Itoh H."/>
            <person name="Sugisawa Y."/>
            <person name="Mise K."/>
            <person name="Xu Z."/>
            <person name="Kuniyasu M."/>
            <person name="Ushijima N."/>
            <person name="Kawano K."/>
            <person name="Kobayashi E."/>
            <person name="Shiratori Y."/>
            <person name="Masuda Y."/>
            <person name="Senoo K."/>
        </authorList>
    </citation>
    <scope>NUCLEOTIDE SEQUENCE [LARGE SCALE GENOMIC DNA]</scope>
    <source>
        <strain evidence="3">Red222</strain>
    </source>
</reference>
<feature type="transmembrane region" description="Helical" evidence="1">
    <location>
        <begin position="102"/>
        <end position="126"/>
    </location>
</feature>
<feature type="transmembrane region" description="Helical" evidence="1">
    <location>
        <begin position="25"/>
        <end position="43"/>
    </location>
</feature>
<keyword evidence="1" id="KW-0472">Membrane</keyword>
<dbReference type="Proteomes" id="UP001242010">
    <property type="component" value="Chromosome"/>
</dbReference>
<organism evidence="2 3">
    <name type="scientific">Geothrix oryzae</name>
    <dbReference type="NCBI Taxonomy" id="2927975"/>
    <lineage>
        <taxon>Bacteria</taxon>
        <taxon>Pseudomonadati</taxon>
        <taxon>Acidobacteriota</taxon>
        <taxon>Holophagae</taxon>
        <taxon>Holophagales</taxon>
        <taxon>Holophagaceae</taxon>
        <taxon>Geothrix</taxon>
    </lineage>
</organism>
<dbReference type="RefSeq" id="WP_286353475.1">
    <property type="nucleotide sequence ID" value="NZ_AP027079.1"/>
</dbReference>
<keyword evidence="3" id="KW-1185">Reference proteome</keyword>
<feature type="transmembrane region" description="Helical" evidence="1">
    <location>
        <begin position="55"/>
        <end position="81"/>
    </location>
</feature>
<accession>A0ABN6UXV7</accession>
<sequence>MSGIDLEKLEALTHDYAEFDSRKSGLATALGGAMALLMTLHVFSHATRTLLGPWWRLQAILIFLMPLLWLPLKQLLFHWLYRGLGPVKALQDAAHEQRKWRWIFAIALILMTFQTLVLVGFVSGYAGVLQHPETIQQLPARLPSLWMSWLWVAALPWLYLLLAPWWIKGVEEARAYLVLVGQGVIWIAFGFNQAGANIDQATRGWMLPVFLGIQLGVFVWALRTIRRGWKEHREYLAILQALPRES</sequence>
<gene>
    <name evidence="2" type="ORF">GETHOR_18520</name>
</gene>
<protein>
    <submittedName>
        <fullName evidence="2">Uncharacterized protein</fullName>
    </submittedName>
</protein>
<evidence type="ECO:0000313" key="3">
    <source>
        <dbReference type="Proteomes" id="UP001242010"/>
    </source>
</evidence>
<feature type="transmembrane region" description="Helical" evidence="1">
    <location>
        <begin position="146"/>
        <end position="167"/>
    </location>
</feature>
<keyword evidence="1" id="KW-1133">Transmembrane helix</keyword>
<name>A0ABN6UXV7_9BACT</name>
<evidence type="ECO:0000256" key="1">
    <source>
        <dbReference type="SAM" id="Phobius"/>
    </source>
</evidence>
<feature type="transmembrane region" description="Helical" evidence="1">
    <location>
        <begin position="174"/>
        <end position="192"/>
    </location>
</feature>
<keyword evidence="1" id="KW-0812">Transmembrane</keyword>
<dbReference type="EMBL" id="AP027079">
    <property type="protein sequence ID" value="BDU69751.1"/>
    <property type="molecule type" value="Genomic_DNA"/>
</dbReference>